<proteinExistence type="predicted"/>
<reference evidence="1" key="1">
    <citation type="journal article" date="2014" name="Front. Microbiol.">
        <title>High frequency of phylogenetically diverse reductive dehalogenase-homologous genes in deep subseafloor sedimentary metagenomes.</title>
        <authorList>
            <person name="Kawai M."/>
            <person name="Futagami T."/>
            <person name="Toyoda A."/>
            <person name="Takaki Y."/>
            <person name="Nishi S."/>
            <person name="Hori S."/>
            <person name="Arai W."/>
            <person name="Tsubouchi T."/>
            <person name="Morono Y."/>
            <person name="Uchiyama I."/>
            <person name="Ito T."/>
            <person name="Fujiyama A."/>
            <person name="Inagaki F."/>
            <person name="Takami H."/>
        </authorList>
    </citation>
    <scope>NUCLEOTIDE SEQUENCE</scope>
    <source>
        <strain evidence="1">Expedition CK06-06</strain>
    </source>
</reference>
<dbReference type="AlphaFoldDB" id="X1A1N7"/>
<dbReference type="EMBL" id="BART01018540">
    <property type="protein sequence ID" value="GAG75674.1"/>
    <property type="molecule type" value="Genomic_DNA"/>
</dbReference>
<organism evidence="1">
    <name type="scientific">marine sediment metagenome</name>
    <dbReference type="NCBI Taxonomy" id="412755"/>
    <lineage>
        <taxon>unclassified sequences</taxon>
        <taxon>metagenomes</taxon>
        <taxon>ecological metagenomes</taxon>
    </lineage>
</organism>
<comment type="caution">
    <text evidence="1">The sequence shown here is derived from an EMBL/GenBank/DDBJ whole genome shotgun (WGS) entry which is preliminary data.</text>
</comment>
<sequence>SVSIKQEVVYYEQKDKGFTTRKQWVTDSHGRRTLVNLKCKADLCLTPDGQIIIDTSKTDCPPEQLEQYLKAIVRGSDTKYVMGKVKDRKKNNSDQDDFEDDE</sequence>
<protein>
    <submittedName>
        <fullName evidence="1">Uncharacterized protein</fullName>
    </submittedName>
</protein>
<gene>
    <name evidence="1" type="ORF">S01H4_34971</name>
</gene>
<accession>X1A1N7</accession>
<evidence type="ECO:0000313" key="1">
    <source>
        <dbReference type="EMBL" id="GAG75674.1"/>
    </source>
</evidence>
<name>X1A1N7_9ZZZZ</name>
<feature type="non-terminal residue" evidence="1">
    <location>
        <position position="1"/>
    </location>
</feature>